<gene>
    <name evidence="1" type="ORF">AC631_05713</name>
</gene>
<dbReference type="RefSeq" id="XP_015464626.1">
    <property type="nucleotide sequence ID" value="XM_015614542.1"/>
</dbReference>
<dbReference type="Gene3D" id="3.80.10.10">
    <property type="entry name" value="Ribonuclease Inhibitor"/>
    <property type="match status" value="1"/>
</dbReference>
<evidence type="ECO:0000313" key="2">
    <source>
        <dbReference type="Proteomes" id="UP000054251"/>
    </source>
</evidence>
<proteinExistence type="predicted"/>
<reference evidence="1 2" key="1">
    <citation type="submission" date="2015-11" db="EMBL/GenBank/DDBJ databases">
        <title>The genome of Debaryomyces fabryi.</title>
        <authorList>
            <person name="Tafer H."/>
            <person name="Lopandic K."/>
        </authorList>
    </citation>
    <scope>NUCLEOTIDE SEQUENCE [LARGE SCALE GENOMIC DNA]</scope>
    <source>
        <strain evidence="1 2">CBS 789</strain>
    </source>
</reference>
<name>A0A0V1PR09_9ASCO</name>
<protein>
    <recommendedName>
        <fullName evidence="3">F-box domain-containing protein</fullName>
    </recommendedName>
</protein>
<keyword evidence="2" id="KW-1185">Reference proteome</keyword>
<evidence type="ECO:0000313" key="1">
    <source>
        <dbReference type="EMBL" id="KRZ98523.1"/>
    </source>
</evidence>
<accession>A0A0V1PR09</accession>
<dbReference type="OrthoDB" id="10303694at2759"/>
<sequence length="384" mass="44875">MGCSFLINKSSFSFKQKKKLINLPVEIWIRILKLLPLSELKDLWSQEIILNRKLAFVIGYLLVNGDIHIYKISSRYWSYFEPPSLKAPLAAKEYFNILRLGKRNNFGFIPRSITVIFFLFTRKCYSKLKIFLDFLYSCINIGSVNSEIVLVNGNLKLSQLQFDFVKPFQRVYQLYLYKDYSKRLTGNINVTDLVLEVDNQNDITQYPKQLKYLKISPKPNTLQRNIHISLKNLPASIVHLNIDQNINILDSGREFSKLEYFECLVEKTDNHYLVREFLLKNSLSLKYIHLEYNSLADYSFSHFNELRILNLVKCSNIPFHTLNSLHKLRRLSFISCDISTINNMNFPPKLKEIYISPGNRDILQGLVLPNSLESITIIDVEHIA</sequence>
<dbReference type="Proteomes" id="UP000054251">
    <property type="component" value="Unassembled WGS sequence"/>
</dbReference>
<dbReference type="InterPro" id="IPR032675">
    <property type="entry name" value="LRR_dom_sf"/>
</dbReference>
<comment type="caution">
    <text evidence="1">The sequence shown here is derived from an EMBL/GenBank/DDBJ whole genome shotgun (WGS) entry which is preliminary data.</text>
</comment>
<evidence type="ECO:0008006" key="3">
    <source>
        <dbReference type="Google" id="ProtNLM"/>
    </source>
</evidence>
<dbReference type="SUPFAM" id="SSF52047">
    <property type="entry name" value="RNI-like"/>
    <property type="match status" value="1"/>
</dbReference>
<organism evidence="1 2">
    <name type="scientific">Debaryomyces fabryi</name>
    <dbReference type="NCBI Taxonomy" id="58627"/>
    <lineage>
        <taxon>Eukaryota</taxon>
        <taxon>Fungi</taxon>
        <taxon>Dikarya</taxon>
        <taxon>Ascomycota</taxon>
        <taxon>Saccharomycotina</taxon>
        <taxon>Pichiomycetes</taxon>
        <taxon>Debaryomycetaceae</taxon>
        <taxon>Debaryomyces</taxon>
    </lineage>
</organism>
<dbReference type="EMBL" id="LMYN01000261">
    <property type="protein sequence ID" value="KRZ98523.1"/>
    <property type="molecule type" value="Genomic_DNA"/>
</dbReference>
<dbReference type="GeneID" id="26842722"/>
<dbReference type="AlphaFoldDB" id="A0A0V1PR09"/>